<dbReference type="InterPro" id="IPR036477">
    <property type="entry name" value="Formyl_transf_N_sf"/>
</dbReference>
<name>A0AAX6MEM9_9PEZI</name>
<feature type="domain" description="Formyl transferase N-terminal" evidence="1">
    <location>
        <begin position="111"/>
        <end position="190"/>
    </location>
</feature>
<dbReference type="EMBL" id="JBANMG010000007">
    <property type="protein sequence ID" value="KAK6951075.1"/>
    <property type="molecule type" value="Genomic_DNA"/>
</dbReference>
<dbReference type="Gene3D" id="3.40.50.170">
    <property type="entry name" value="Formyl transferase, N-terminal domain"/>
    <property type="match status" value="1"/>
</dbReference>
<comment type="caution">
    <text evidence="2">The sequence shown here is derived from an EMBL/GenBank/DDBJ whole genome shotgun (WGS) entry which is preliminary data.</text>
</comment>
<dbReference type="Proteomes" id="UP001369815">
    <property type="component" value="Unassembled WGS sequence"/>
</dbReference>
<dbReference type="GO" id="GO:0005739">
    <property type="term" value="C:mitochondrion"/>
    <property type="evidence" value="ECO:0007669"/>
    <property type="project" value="TreeGrafter"/>
</dbReference>
<dbReference type="AlphaFoldDB" id="A0AAX6MEM9"/>
<gene>
    <name evidence="2" type="ORF">Daesc_007604</name>
</gene>
<dbReference type="Gene3D" id="3.40.50.12230">
    <property type="match status" value="1"/>
</dbReference>
<evidence type="ECO:0000313" key="3">
    <source>
        <dbReference type="Proteomes" id="UP001369815"/>
    </source>
</evidence>
<accession>A0AAX6MEM9</accession>
<proteinExistence type="predicted"/>
<keyword evidence="3" id="KW-1185">Reference proteome</keyword>
<organism evidence="2 3">
    <name type="scientific">Daldinia eschscholtzii</name>
    <dbReference type="NCBI Taxonomy" id="292717"/>
    <lineage>
        <taxon>Eukaryota</taxon>
        <taxon>Fungi</taxon>
        <taxon>Dikarya</taxon>
        <taxon>Ascomycota</taxon>
        <taxon>Pezizomycotina</taxon>
        <taxon>Sordariomycetes</taxon>
        <taxon>Xylariomycetidae</taxon>
        <taxon>Xylariales</taxon>
        <taxon>Hypoxylaceae</taxon>
        <taxon>Daldinia</taxon>
    </lineage>
</organism>
<protein>
    <recommendedName>
        <fullName evidence="1">Formyl transferase N-terminal domain-containing protein</fullName>
    </recommendedName>
</protein>
<dbReference type="SUPFAM" id="SSF53328">
    <property type="entry name" value="Formyltransferase"/>
    <property type="match status" value="1"/>
</dbReference>
<dbReference type="Pfam" id="PF00551">
    <property type="entry name" value="Formyl_trans_N"/>
    <property type="match status" value="1"/>
</dbReference>
<dbReference type="PANTHER" id="PTHR11138:SF5">
    <property type="entry name" value="METHIONYL-TRNA FORMYLTRANSFERASE, MITOCHONDRIAL"/>
    <property type="match status" value="1"/>
</dbReference>
<dbReference type="PANTHER" id="PTHR11138">
    <property type="entry name" value="METHIONYL-TRNA FORMYLTRANSFERASE"/>
    <property type="match status" value="1"/>
</dbReference>
<dbReference type="InterPro" id="IPR002376">
    <property type="entry name" value="Formyl_transf_N"/>
</dbReference>
<reference evidence="2 3" key="1">
    <citation type="journal article" date="2024" name="Front Chem Biol">
        <title>Unveiling the potential of Daldinia eschscholtzii MFLUCC 19-0629 through bioactivity and bioinformatics studies for enhanced sustainable agriculture production.</title>
        <authorList>
            <person name="Brooks S."/>
            <person name="Weaver J.A."/>
            <person name="Klomchit A."/>
            <person name="Alharthi S.A."/>
            <person name="Onlamun T."/>
            <person name="Nurani R."/>
            <person name="Vong T.K."/>
            <person name="Alberti F."/>
            <person name="Greco C."/>
        </authorList>
    </citation>
    <scope>NUCLEOTIDE SEQUENCE [LARGE SCALE GENOMIC DNA]</scope>
    <source>
        <strain evidence="2">MFLUCC 19-0629</strain>
    </source>
</reference>
<evidence type="ECO:0000313" key="2">
    <source>
        <dbReference type="EMBL" id="KAK6951075.1"/>
    </source>
</evidence>
<sequence length="415" mass="45544">MAWAVKNTKGRSSTITICHYGHLSTSNTEASPAIEDISTTTSPVEEGRKTKVESSDPLNILFCGSDEFSCAALEALEEERLRNPKLIQSISVVARPTKNTGRGNKKPTSPKYGGLNLHPSFLPDLRGPAPLQHALLAGRTHTGVSLQTLDEKAFDHGLVLARTRPIPIPPDVNFADLLRSVSPLAAELLVKGLRDGVHVPPLEEAREHSDALRISLGASKDLLHAPKITTQDRQLRFDNIAELSRRYRALGPLWFWARNNKGERKRVIVHQIAGEDPGLVKQNIPYTLDLNTDDPVSRSGLSLDYKQWKNVYYTAETFANESEIGACGPRLLAIEDDDKAPAILYDTGVNSDGSGSSSYGEKKKYLVLWVSGDDKGVIYIGPHRIEKLKVEGEIPKPARKALKGFLISLEHVGDS</sequence>
<evidence type="ECO:0000259" key="1">
    <source>
        <dbReference type="Pfam" id="PF00551"/>
    </source>
</evidence>
<dbReference type="GO" id="GO:0004479">
    <property type="term" value="F:methionyl-tRNA formyltransferase activity"/>
    <property type="evidence" value="ECO:0007669"/>
    <property type="project" value="TreeGrafter"/>
</dbReference>